<evidence type="ECO:0000256" key="1">
    <source>
        <dbReference type="ARBA" id="ARBA00001947"/>
    </source>
</evidence>
<dbReference type="GO" id="GO:0008777">
    <property type="term" value="F:acetylornithine deacetylase activity"/>
    <property type="evidence" value="ECO:0007669"/>
    <property type="project" value="UniProtKB-EC"/>
</dbReference>
<sequence length="382" mass="40532">MPHPTRTLALLDRLVAFPTVSRDSNLDLIDWAEALLSGCGFEVTRIWSPARDKAGLFARIGPRIDGGICLSGHTDVVPVEGQNWTRPAFKLTQEGGRVFGRGATDMKGFLASALAMAEHAQSRCLKAPLSLVLSYDEEIGCVGLREMLPELKPLIARPDVVIVGEPTAMQIAIGHKGKSALDITCHGQAGHSALAPQFVNAIHVASHFVTELQALQARLAEGVKDDAYDIPYSTIHVGQISGGQALNIVPDLVTLSMEFRHLADASPGDILAEINAAATRSTQAFAPGGAVTIKQRTSYPGLCVAPDAPAIDWARKITQGGETTKVAFGTEAGFFAELGLNTLVIGPGDMARDGHKADEGLDLAQLDQCDAMMTRVLQDLTG</sequence>
<evidence type="ECO:0000256" key="6">
    <source>
        <dbReference type="ARBA" id="ARBA00022723"/>
    </source>
</evidence>
<dbReference type="Pfam" id="PF07687">
    <property type="entry name" value="M20_dimer"/>
    <property type="match status" value="1"/>
</dbReference>
<evidence type="ECO:0000259" key="10">
    <source>
        <dbReference type="Pfam" id="PF07687"/>
    </source>
</evidence>
<keyword evidence="7 11" id="KW-0378">Hydrolase</keyword>
<dbReference type="SUPFAM" id="SSF55031">
    <property type="entry name" value="Bacterial exopeptidase dimerisation domain"/>
    <property type="match status" value="1"/>
</dbReference>
<dbReference type="Gene3D" id="3.30.70.360">
    <property type="match status" value="1"/>
</dbReference>
<dbReference type="NCBIfam" id="TIGR01892">
    <property type="entry name" value="AcOrn-deacetyl"/>
    <property type="match status" value="1"/>
</dbReference>
<dbReference type="GO" id="GO:0006526">
    <property type="term" value="P:L-arginine biosynthetic process"/>
    <property type="evidence" value="ECO:0007669"/>
    <property type="project" value="UniProtKB-KW"/>
</dbReference>
<comment type="similarity">
    <text evidence="2">Belongs to the peptidase M20A family. ArgE subfamily.</text>
</comment>
<evidence type="ECO:0000256" key="2">
    <source>
        <dbReference type="ARBA" id="ARBA00005691"/>
    </source>
</evidence>
<keyword evidence="8" id="KW-0862">Zinc</keyword>
<dbReference type="InterPro" id="IPR050072">
    <property type="entry name" value="Peptidase_M20A"/>
</dbReference>
<dbReference type="HOGENOM" id="CLU_021802_2_4_5"/>
<dbReference type="InterPro" id="IPR011650">
    <property type="entry name" value="Peptidase_M20_dimer"/>
</dbReference>
<dbReference type="RefSeq" id="WP_013960306.1">
    <property type="nucleotide sequence ID" value="NC_015730.1"/>
</dbReference>
<feature type="domain" description="Peptidase M20 dimerisation" evidence="10">
    <location>
        <begin position="173"/>
        <end position="279"/>
    </location>
</feature>
<keyword evidence="12" id="KW-1185">Reference proteome</keyword>
<dbReference type="SUPFAM" id="SSF53187">
    <property type="entry name" value="Zn-dependent exopeptidases"/>
    <property type="match status" value="1"/>
</dbReference>
<reference evidence="11 12" key="1">
    <citation type="journal article" date="2011" name="BMC Genomics">
        <title>Comparative genome analysis and genome-guided physiological analysis of Roseobacter litoralis.</title>
        <authorList>
            <person name="Kalhoefer D."/>
            <person name="Thole S."/>
            <person name="Voget S."/>
            <person name="Lehmann R."/>
            <person name="Liesegang H."/>
            <person name="Wollher A."/>
            <person name="Daniel R."/>
            <person name="Simon M."/>
            <person name="Brinkhoff T."/>
        </authorList>
    </citation>
    <scope>NUCLEOTIDE SEQUENCE [LARGE SCALE GENOMIC DNA]</scope>
    <source>
        <strain evidence="12">ATCC 49566 / DSM 6996 / JCM 21268 / NBRC 15278 / OCh 149</strain>
    </source>
</reference>
<dbReference type="STRING" id="391595.RLO149_c003330"/>
<evidence type="ECO:0000256" key="5">
    <source>
        <dbReference type="ARBA" id="ARBA00022605"/>
    </source>
</evidence>
<dbReference type="NCBIfam" id="NF005710">
    <property type="entry name" value="PRK07522.1"/>
    <property type="match status" value="1"/>
</dbReference>
<evidence type="ECO:0000256" key="3">
    <source>
        <dbReference type="ARBA" id="ARBA00022490"/>
    </source>
</evidence>
<dbReference type="InterPro" id="IPR010169">
    <property type="entry name" value="AcOrn-deacetyl"/>
</dbReference>
<organism evidence="11 12">
    <name type="scientific">Roseobacter litoralis (strain ATCC 49566 / DSM 6996 / JCM 21268 / NBRC 15278 / OCh 149)</name>
    <dbReference type="NCBI Taxonomy" id="391595"/>
    <lineage>
        <taxon>Bacteria</taxon>
        <taxon>Pseudomonadati</taxon>
        <taxon>Pseudomonadota</taxon>
        <taxon>Alphaproteobacteria</taxon>
        <taxon>Rhodobacterales</taxon>
        <taxon>Roseobacteraceae</taxon>
        <taxon>Roseobacter</taxon>
    </lineage>
</organism>
<dbReference type="EC" id="3.5.1.16" evidence="11"/>
<keyword evidence="3" id="KW-0963">Cytoplasm</keyword>
<name>F7ZGR3_ROSLO</name>
<dbReference type="EMBL" id="CP002623">
    <property type="protein sequence ID" value="AEI92363.1"/>
    <property type="molecule type" value="Genomic_DNA"/>
</dbReference>
<evidence type="ECO:0000256" key="4">
    <source>
        <dbReference type="ARBA" id="ARBA00022571"/>
    </source>
</evidence>
<dbReference type="PANTHER" id="PTHR43808">
    <property type="entry name" value="ACETYLORNITHINE DEACETYLASE"/>
    <property type="match status" value="1"/>
</dbReference>
<evidence type="ECO:0000256" key="8">
    <source>
        <dbReference type="ARBA" id="ARBA00022833"/>
    </source>
</evidence>
<evidence type="ECO:0000256" key="9">
    <source>
        <dbReference type="ARBA" id="ARBA00023285"/>
    </source>
</evidence>
<gene>
    <name evidence="11" type="primary">argE1</name>
    <name evidence="11" type="ordered locus">RLO149_c003330</name>
</gene>
<keyword evidence="9" id="KW-0170">Cobalt</keyword>
<keyword evidence="4" id="KW-0055">Arginine biosynthesis</keyword>
<keyword evidence="5" id="KW-0028">Amino-acid biosynthesis</keyword>
<dbReference type="PROSITE" id="PS00759">
    <property type="entry name" value="ARGE_DAPE_CPG2_2"/>
    <property type="match status" value="1"/>
</dbReference>
<evidence type="ECO:0000313" key="11">
    <source>
        <dbReference type="EMBL" id="AEI92363.1"/>
    </source>
</evidence>
<evidence type="ECO:0000313" key="12">
    <source>
        <dbReference type="Proteomes" id="UP000001353"/>
    </source>
</evidence>
<dbReference type="InterPro" id="IPR036264">
    <property type="entry name" value="Bact_exopeptidase_dim_dom"/>
</dbReference>
<evidence type="ECO:0000256" key="7">
    <source>
        <dbReference type="ARBA" id="ARBA00022801"/>
    </source>
</evidence>
<dbReference type="InterPro" id="IPR001261">
    <property type="entry name" value="ArgE/DapE_CS"/>
</dbReference>
<dbReference type="Gene3D" id="3.40.630.10">
    <property type="entry name" value="Zn peptidases"/>
    <property type="match status" value="1"/>
</dbReference>
<dbReference type="Proteomes" id="UP000001353">
    <property type="component" value="Chromosome"/>
</dbReference>
<keyword evidence="6" id="KW-0479">Metal-binding</keyword>
<dbReference type="PANTHER" id="PTHR43808:SF31">
    <property type="entry name" value="N-ACETYL-L-CITRULLINE DEACETYLASE"/>
    <property type="match status" value="1"/>
</dbReference>
<dbReference type="OrthoDB" id="9809784at2"/>
<dbReference type="eggNOG" id="COG0624">
    <property type="taxonomic scope" value="Bacteria"/>
</dbReference>
<dbReference type="Pfam" id="PF01546">
    <property type="entry name" value="Peptidase_M20"/>
    <property type="match status" value="1"/>
</dbReference>
<dbReference type="KEGG" id="rli:RLO149_c003330"/>
<dbReference type="GO" id="GO:0046872">
    <property type="term" value="F:metal ion binding"/>
    <property type="evidence" value="ECO:0007669"/>
    <property type="project" value="UniProtKB-KW"/>
</dbReference>
<dbReference type="InterPro" id="IPR002933">
    <property type="entry name" value="Peptidase_M20"/>
</dbReference>
<proteinExistence type="inferred from homology"/>
<comment type="cofactor">
    <cofactor evidence="1">
        <name>Zn(2+)</name>
        <dbReference type="ChEBI" id="CHEBI:29105"/>
    </cofactor>
</comment>
<dbReference type="AlphaFoldDB" id="F7ZGR3"/>
<accession>F7ZGR3</accession>
<dbReference type="CDD" id="cd03894">
    <property type="entry name" value="M20_ArgE"/>
    <property type="match status" value="1"/>
</dbReference>
<protein>
    <submittedName>
        <fullName evidence="11">Acetylornithine deacetylase ArgE</fullName>
        <ecNumber evidence="11">3.5.1.16</ecNumber>
    </submittedName>
</protein>